<organism evidence="2 3">
    <name type="scientific">Candidatus Corynebacterium faecigallinarum</name>
    <dbReference type="NCBI Taxonomy" id="2838528"/>
    <lineage>
        <taxon>Bacteria</taxon>
        <taxon>Bacillati</taxon>
        <taxon>Actinomycetota</taxon>
        <taxon>Actinomycetes</taxon>
        <taxon>Mycobacteriales</taxon>
        <taxon>Corynebacteriaceae</taxon>
        <taxon>Corynebacterium</taxon>
    </lineage>
</organism>
<dbReference type="AlphaFoldDB" id="A0A9D2QFF8"/>
<keyword evidence="1" id="KW-0472">Membrane</keyword>
<dbReference type="Proteomes" id="UP000823858">
    <property type="component" value="Unassembled WGS sequence"/>
</dbReference>
<comment type="caution">
    <text evidence="2">The sequence shown here is derived from an EMBL/GenBank/DDBJ whole genome shotgun (WGS) entry which is preliminary data.</text>
</comment>
<reference evidence="2" key="1">
    <citation type="journal article" date="2021" name="PeerJ">
        <title>Extensive microbial diversity within the chicken gut microbiome revealed by metagenomics and culture.</title>
        <authorList>
            <person name="Gilroy R."/>
            <person name="Ravi A."/>
            <person name="Getino M."/>
            <person name="Pursley I."/>
            <person name="Horton D.L."/>
            <person name="Alikhan N.F."/>
            <person name="Baker D."/>
            <person name="Gharbi K."/>
            <person name="Hall N."/>
            <person name="Watson M."/>
            <person name="Adriaenssens E.M."/>
            <person name="Foster-Nyarko E."/>
            <person name="Jarju S."/>
            <person name="Secka A."/>
            <person name="Antonio M."/>
            <person name="Oren A."/>
            <person name="Chaudhuri R.R."/>
            <person name="La Ragione R."/>
            <person name="Hildebrand F."/>
            <person name="Pallen M.J."/>
        </authorList>
    </citation>
    <scope>NUCLEOTIDE SEQUENCE</scope>
    <source>
        <strain evidence="2">ChiHjej13B12-4958</strain>
    </source>
</reference>
<gene>
    <name evidence="2" type="ORF">H9751_06180</name>
</gene>
<feature type="transmembrane region" description="Helical" evidence="1">
    <location>
        <begin position="47"/>
        <end position="66"/>
    </location>
</feature>
<protein>
    <submittedName>
        <fullName evidence="2">Pr6Pr family membrane protein</fullName>
    </submittedName>
</protein>
<reference evidence="2" key="2">
    <citation type="submission" date="2021-04" db="EMBL/GenBank/DDBJ databases">
        <authorList>
            <person name="Gilroy R."/>
        </authorList>
    </citation>
    <scope>NUCLEOTIDE SEQUENCE</scope>
    <source>
        <strain evidence="2">ChiHjej13B12-4958</strain>
    </source>
</reference>
<keyword evidence="1" id="KW-1133">Transmembrane helix</keyword>
<keyword evidence="1" id="KW-0812">Transmembrane</keyword>
<accession>A0A9D2QFF8</accession>
<sequence>MTPATTWPRTVAAVGIIVTLVLQLADTIGVAQDAGLDGTAVTTAVINWFSFFTTLSAVMAVIALLVRSGTIRISAAAYTLVAGVGYFTLLGGLTDPVGSVAWWTNLVLHAVVPAVMLVDLWESRHGAHIASRGRIVASALVLPAVWAVYTQVRGPLVDAPFSDEPWWFPYGVIDPHRVAEGYVGVIGMYLIVGCALVILVVLLRSVVVYRSRGAAEAG</sequence>
<feature type="transmembrane region" description="Helical" evidence="1">
    <location>
        <begin position="73"/>
        <end position="94"/>
    </location>
</feature>
<dbReference type="EMBL" id="DWVP01000014">
    <property type="protein sequence ID" value="HJC85118.1"/>
    <property type="molecule type" value="Genomic_DNA"/>
</dbReference>
<feature type="transmembrane region" description="Helical" evidence="1">
    <location>
        <begin position="100"/>
        <end position="121"/>
    </location>
</feature>
<feature type="transmembrane region" description="Helical" evidence="1">
    <location>
        <begin position="133"/>
        <end position="152"/>
    </location>
</feature>
<evidence type="ECO:0000313" key="2">
    <source>
        <dbReference type="EMBL" id="HJC85118.1"/>
    </source>
</evidence>
<proteinExistence type="predicted"/>
<dbReference type="NCBIfam" id="NF038065">
    <property type="entry name" value="Pr6Pr"/>
    <property type="match status" value="1"/>
</dbReference>
<evidence type="ECO:0000256" key="1">
    <source>
        <dbReference type="SAM" id="Phobius"/>
    </source>
</evidence>
<name>A0A9D2QFF8_9CORY</name>
<evidence type="ECO:0000313" key="3">
    <source>
        <dbReference type="Proteomes" id="UP000823858"/>
    </source>
</evidence>
<feature type="transmembrane region" description="Helical" evidence="1">
    <location>
        <begin position="182"/>
        <end position="203"/>
    </location>
</feature>
<dbReference type="InterPro" id="IPR049713">
    <property type="entry name" value="Pr6Pr-like"/>
</dbReference>